<reference evidence="1 2" key="1">
    <citation type="journal article" date="2017" name="G3 (Bethesda)">
        <title>First Draft Genome Sequence of the Pathogenic Fungus Lomentospora prolificans (Formerly Scedosporium prolificans).</title>
        <authorList>
            <person name="Luo R."/>
            <person name="Zimin A."/>
            <person name="Workman R."/>
            <person name="Fan Y."/>
            <person name="Pertea G."/>
            <person name="Grossman N."/>
            <person name="Wear M.P."/>
            <person name="Jia B."/>
            <person name="Miller H."/>
            <person name="Casadevall A."/>
            <person name="Timp W."/>
            <person name="Zhang S.X."/>
            <person name="Salzberg S.L."/>
        </authorList>
    </citation>
    <scope>NUCLEOTIDE SEQUENCE [LARGE SCALE GENOMIC DNA]</scope>
    <source>
        <strain evidence="1 2">JHH-5317</strain>
    </source>
</reference>
<dbReference type="STRING" id="41688.A0A2N3N9S9"/>
<accession>A0A2N3N9S9</accession>
<comment type="caution">
    <text evidence="1">The sequence shown here is derived from an EMBL/GenBank/DDBJ whole genome shotgun (WGS) entry which is preliminary data.</text>
</comment>
<protein>
    <submittedName>
        <fullName evidence="1">Uncharacterized protein</fullName>
    </submittedName>
</protein>
<dbReference type="Proteomes" id="UP000233524">
    <property type="component" value="Unassembled WGS sequence"/>
</dbReference>
<proteinExistence type="predicted"/>
<name>A0A2N3N9S9_9PEZI</name>
<evidence type="ECO:0000313" key="1">
    <source>
        <dbReference type="EMBL" id="PKS09198.1"/>
    </source>
</evidence>
<dbReference type="VEuPathDB" id="FungiDB:jhhlp_003812"/>
<keyword evidence="2" id="KW-1185">Reference proteome</keyword>
<dbReference type="InParanoid" id="A0A2N3N9S9"/>
<dbReference type="EMBL" id="NLAX01000010">
    <property type="protein sequence ID" value="PKS09198.1"/>
    <property type="molecule type" value="Genomic_DNA"/>
</dbReference>
<sequence length="389" mass="44101">MATNQYIAIIVGECSPLMPTIMPHAYNVLDWYFVTDIWAERDENGYKFWKMRLQVANLDKEPWWVPAESKDSPKPRPGEHAALVQICEVCERPSKQIFDHGWTCLNYDCSVFFELGNFRFADLQYSKDFLKERTVYTGKAPAVVGGERSFPPSFVPTLPSLAGDDVGTEKQFKQGLPLEIPAFDSEAIREKFMARPTVTHKTMLQMSSNFSMGGYKVIVIPLLDFLDKDRKQGRVVGALAHLRPSAETRAAPNGPNDSFKDLHDHARDDDWMRLPVRHKGRKSEIITSHFAQNYGAQYKYVVSVASKSFKDAPDAVLRALLRLSWAAKQVIEHAGQSIKKLEGKGRVVVAPSLEFDFVEFNELLALGYFEDDKISVRIAHINSVLRISR</sequence>
<gene>
    <name evidence="1" type="ORF">jhhlp_003812</name>
</gene>
<dbReference type="AlphaFoldDB" id="A0A2N3N9S9"/>
<organism evidence="1 2">
    <name type="scientific">Lomentospora prolificans</name>
    <dbReference type="NCBI Taxonomy" id="41688"/>
    <lineage>
        <taxon>Eukaryota</taxon>
        <taxon>Fungi</taxon>
        <taxon>Dikarya</taxon>
        <taxon>Ascomycota</taxon>
        <taxon>Pezizomycotina</taxon>
        <taxon>Sordariomycetes</taxon>
        <taxon>Hypocreomycetidae</taxon>
        <taxon>Microascales</taxon>
        <taxon>Microascaceae</taxon>
        <taxon>Lomentospora</taxon>
    </lineage>
</organism>
<dbReference type="OrthoDB" id="2163491at2759"/>
<evidence type="ECO:0000313" key="2">
    <source>
        <dbReference type="Proteomes" id="UP000233524"/>
    </source>
</evidence>